<feature type="region of interest" description="Disordered" evidence="1">
    <location>
        <begin position="210"/>
        <end position="235"/>
    </location>
</feature>
<feature type="transmembrane region" description="Helical" evidence="2">
    <location>
        <begin position="183"/>
        <end position="202"/>
    </location>
</feature>
<keyword evidence="2" id="KW-0472">Membrane</keyword>
<evidence type="ECO:0008006" key="5">
    <source>
        <dbReference type="Google" id="ProtNLM"/>
    </source>
</evidence>
<keyword evidence="2" id="KW-0812">Transmembrane</keyword>
<organism evidence="3 4">
    <name type="scientific">Thiobacter aerophilum</name>
    <dbReference type="NCBI Taxonomy" id="3121275"/>
    <lineage>
        <taxon>Bacteria</taxon>
        <taxon>Pseudomonadati</taxon>
        <taxon>Pseudomonadota</taxon>
        <taxon>Betaproteobacteria</taxon>
        <taxon>Burkholderiales</taxon>
        <taxon>Thiobacteraceae</taxon>
        <taxon>Thiobacter</taxon>
    </lineage>
</organism>
<evidence type="ECO:0000313" key="4">
    <source>
        <dbReference type="Proteomes" id="UP001482231"/>
    </source>
</evidence>
<proteinExistence type="predicted"/>
<keyword evidence="4" id="KW-1185">Reference proteome</keyword>
<dbReference type="EMBL" id="JBAJEX010000002">
    <property type="protein sequence ID" value="MEO1766490.1"/>
    <property type="molecule type" value="Genomic_DNA"/>
</dbReference>
<comment type="caution">
    <text evidence="3">The sequence shown here is derived from an EMBL/GenBank/DDBJ whole genome shotgun (WGS) entry which is preliminary data.</text>
</comment>
<sequence>MSATTVDPAQPLSTHAYQRDIPPSVADGVVALLGEGRQIIVVTGKTDGRMSGFLADLCHGISRRGTLLRIKAPLPPEAFHAALAAQLKLPASAVRLPLPARVGRRLSEPAPRGRFVLLCEGADRYEDATLEAIRQLSNYPLSIVLTGSHRLLRRLADRRLAPLRQRITHRLALNRSGPRVNPFWLTLLMLLGGGGALIYSLWTPPPTGDAPVHPISAPQVSKPARTPQSDIEHGHGLKLRLERELSTGT</sequence>
<gene>
    <name evidence="3" type="ORF">V6E02_04610</name>
</gene>
<accession>A0ABV0EEP3</accession>
<evidence type="ECO:0000256" key="2">
    <source>
        <dbReference type="SAM" id="Phobius"/>
    </source>
</evidence>
<protein>
    <recommendedName>
        <fullName evidence="5">AAA+ ATPase domain-containing protein</fullName>
    </recommendedName>
</protein>
<dbReference type="Proteomes" id="UP001482231">
    <property type="component" value="Unassembled WGS sequence"/>
</dbReference>
<reference evidence="3 4" key="1">
    <citation type="submission" date="2024-02" db="EMBL/GenBank/DDBJ databases">
        <title>New thermophilic sulfur-oxidizing bacteria from a hot springs of the Uzon caldera (Kamchatka, Russia).</title>
        <authorList>
            <person name="Dukat A.M."/>
            <person name="Elcheninov A.G."/>
            <person name="Frolov E.N."/>
        </authorList>
    </citation>
    <scope>NUCLEOTIDE SEQUENCE [LARGE SCALE GENOMIC DNA]</scope>
    <source>
        <strain evidence="3 4">AK1</strain>
    </source>
</reference>
<dbReference type="RefSeq" id="WP_347307588.1">
    <property type="nucleotide sequence ID" value="NZ_JBAJEX010000002.1"/>
</dbReference>
<evidence type="ECO:0000256" key="1">
    <source>
        <dbReference type="SAM" id="MobiDB-lite"/>
    </source>
</evidence>
<name>A0ABV0EEP3_9BURK</name>
<evidence type="ECO:0000313" key="3">
    <source>
        <dbReference type="EMBL" id="MEO1766490.1"/>
    </source>
</evidence>
<keyword evidence="2" id="KW-1133">Transmembrane helix</keyword>